<sequence>MHRREYVQYIGVCSAAGLSGCLTSDTGAEQRLGAVGVFNDTDDALSVSILIVRDGEKLYWRSHELATDDSHHIDPPDYDPGRGQYTVAARVDGGPSAVHEVSETENPVDGNCHFVLVRLTEGNVAFGRGTADEYTNCEESG</sequence>
<gene>
    <name evidence="1" type="ORF">SY89_01246</name>
</gene>
<organism evidence="1 2">
    <name type="scientific">Halolamina pelagica</name>
    <dbReference type="NCBI Taxonomy" id="699431"/>
    <lineage>
        <taxon>Archaea</taxon>
        <taxon>Methanobacteriati</taxon>
        <taxon>Methanobacteriota</taxon>
        <taxon>Stenosarchaea group</taxon>
        <taxon>Halobacteria</taxon>
        <taxon>Halobacteriales</taxon>
        <taxon>Haloferacaceae</taxon>
    </lineage>
</organism>
<evidence type="ECO:0000313" key="2">
    <source>
        <dbReference type="Proteomes" id="UP000050535"/>
    </source>
</evidence>
<accession>A0A0P7GP42</accession>
<evidence type="ECO:0000313" key="1">
    <source>
        <dbReference type="EMBL" id="KPN30511.1"/>
    </source>
</evidence>
<keyword evidence="2" id="KW-1185">Reference proteome</keyword>
<dbReference type="PROSITE" id="PS51257">
    <property type="entry name" value="PROKAR_LIPOPROTEIN"/>
    <property type="match status" value="1"/>
</dbReference>
<comment type="caution">
    <text evidence="1">The sequence shown here is derived from an EMBL/GenBank/DDBJ whole genome shotgun (WGS) entry which is preliminary data.</text>
</comment>
<dbReference type="Proteomes" id="UP000050535">
    <property type="component" value="Unassembled WGS sequence"/>
</dbReference>
<dbReference type="EMBL" id="LGUC01000001">
    <property type="protein sequence ID" value="KPN30511.1"/>
    <property type="molecule type" value="Genomic_DNA"/>
</dbReference>
<protein>
    <submittedName>
        <fullName evidence="1">Uncharacterized protein</fullName>
    </submittedName>
</protein>
<reference evidence="2" key="1">
    <citation type="submission" date="2013-11" db="EMBL/GenBank/DDBJ databases">
        <authorList>
            <person name="Hoang H.T."/>
            <person name="Killian M.L."/>
            <person name="Madson D.M."/>
            <person name="Arruda P.H.E."/>
            <person name="Sun D."/>
            <person name="Schwartz K.J."/>
            <person name="Yoon K."/>
        </authorList>
    </citation>
    <scope>NUCLEOTIDE SEQUENCE [LARGE SCALE GENOMIC DNA]</scope>
    <source>
        <strain evidence="2">CDK2</strain>
    </source>
</reference>
<dbReference type="AlphaFoldDB" id="A0A0P7GP42"/>
<name>A0A0P7GP42_9EURY</name>
<proteinExistence type="predicted"/>